<gene>
    <name evidence="2" type="ORF">SAMN05216526_1676</name>
</gene>
<dbReference type="RefSeq" id="WP_076756078.1">
    <property type="nucleotide sequence ID" value="NZ_CP023018.1"/>
</dbReference>
<evidence type="ECO:0000313" key="3">
    <source>
        <dbReference type="Proteomes" id="UP000223759"/>
    </source>
</evidence>
<feature type="transmembrane region" description="Helical" evidence="1">
    <location>
        <begin position="56"/>
        <end position="77"/>
    </location>
</feature>
<keyword evidence="3" id="KW-1185">Reference proteome</keyword>
<dbReference type="STRING" id="233100.SAMN05216526_1676"/>
<accession>A0A1R3W4N4</accession>
<keyword evidence="1" id="KW-0812">Transmembrane</keyword>
<organism evidence="2 3">
    <name type="scientific">Ectothiorhodosinus mongolicus</name>
    <dbReference type="NCBI Taxonomy" id="233100"/>
    <lineage>
        <taxon>Bacteria</taxon>
        <taxon>Pseudomonadati</taxon>
        <taxon>Pseudomonadota</taxon>
        <taxon>Gammaproteobacteria</taxon>
        <taxon>Chromatiales</taxon>
        <taxon>Ectothiorhodospiraceae</taxon>
        <taxon>Ectothiorhodosinus</taxon>
    </lineage>
</organism>
<evidence type="ECO:0000256" key="1">
    <source>
        <dbReference type="SAM" id="Phobius"/>
    </source>
</evidence>
<dbReference type="EMBL" id="FTPK01000003">
    <property type="protein sequence ID" value="SIT72540.1"/>
    <property type="molecule type" value="Genomic_DNA"/>
</dbReference>
<proteinExistence type="predicted"/>
<protein>
    <submittedName>
        <fullName evidence="2">Uncharacterized protein</fullName>
    </submittedName>
</protein>
<dbReference type="AlphaFoldDB" id="A0A1R3W4N4"/>
<sequence length="126" mass="13498">MNPQDKTIDSALLARMRETLDVLPGLSLAEQQRLQQARQAAVHGSGKAPSRWRLPLWRPMGAVALAASVMLAVVLIWDVGNGLGPEGLPALAVDGAEVEWLLAGDEADWLSVADDVAFVFWATQGI</sequence>
<evidence type="ECO:0000313" key="2">
    <source>
        <dbReference type="EMBL" id="SIT72540.1"/>
    </source>
</evidence>
<reference evidence="2 3" key="1">
    <citation type="submission" date="2017-01" db="EMBL/GenBank/DDBJ databases">
        <authorList>
            <person name="Mah S.A."/>
            <person name="Swanson W.J."/>
            <person name="Moy G.W."/>
            <person name="Vacquier V.D."/>
        </authorList>
    </citation>
    <scope>NUCLEOTIDE SEQUENCE [LARGE SCALE GENOMIC DNA]</scope>
    <source>
        <strain evidence="2 3">M9</strain>
    </source>
</reference>
<keyword evidence="1" id="KW-1133">Transmembrane helix</keyword>
<name>A0A1R3W4N4_9GAMM</name>
<keyword evidence="1" id="KW-0472">Membrane</keyword>
<dbReference type="Proteomes" id="UP000223759">
    <property type="component" value="Unassembled WGS sequence"/>
</dbReference>